<keyword evidence="1" id="KW-0862">Zinc</keyword>
<dbReference type="Proteomes" id="UP000887577">
    <property type="component" value="Unplaced"/>
</dbReference>
<dbReference type="SMART" id="SM00343">
    <property type="entry name" value="ZnF_C2HC"/>
    <property type="match status" value="4"/>
</dbReference>
<evidence type="ECO:0000313" key="4">
    <source>
        <dbReference type="Proteomes" id="UP000887577"/>
    </source>
</evidence>
<dbReference type="InterPro" id="IPR036875">
    <property type="entry name" value="Znf_CCHC_sf"/>
</dbReference>
<accession>A0A914ZAQ0</accession>
<keyword evidence="1" id="KW-0479">Metal-binding</keyword>
<dbReference type="Gene3D" id="4.10.60.10">
    <property type="entry name" value="Zinc finger, CCHC-type"/>
    <property type="match status" value="1"/>
</dbReference>
<keyword evidence="4" id="KW-1185">Reference proteome</keyword>
<organism evidence="4 5">
    <name type="scientific">Panagrolaimus superbus</name>
    <dbReference type="NCBI Taxonomy" id="310955"/>
    <lineage>
        <taxon>Eukaryota</taxon>
        <taxon>Metazoa</taxon>
        <taxon>Ecdysozoa</taxon>
        <taxon>Nematoda</taxon>
        <taxon>Chromadorea</taxon>
        <taxon>Rhabditida</taxon>
        <taxon>Tylenchina</taxon>
        <taxon>Panagrolaimomorpha</taxon>
        <taxon>Panagrolaimoidea</taxon>
        <taxon>Panagrolaimidae</taxon>
        <taxon>Panagrolaimus</taxon>
    </lineage>
</organism>
<dbReference type="Pfam" id="PF25273">
    <property type="entry name" value="DUF7869"/>
    <property type="match status" value="1"/>
</dbReference>
<name>A0A914ZAQ0_9BILA</name>
<dbReference type="SUPFAM" id="SSF57756">
    <property type="entry name" value="Retrovirus zinc finger-like domains"/>
    <property type="match status" value="1"/>
</dbReference>
<evidence type="ECO:0000256" key="2">
    <source>
        <dbReference type="SAM" id="MobiDB-lite"/>
    </source>
</evidence>
<evidence type="ECO:0000256" key="1">
    <source>
        <dbReference type="PROSITE-ProRule" id="PRU00047"/>
    </source>
</evidence>
<dbReference type="AlphaFoldDB" id="A0A914ZAQ0"/>
<dbReference type="InterPro" id="IPR057191">
    <property type="entry name" value="DUF7869"/>
</dbReference>
<dbReference type="PROSITE" id="PS50158">
    <property type="entry name" value="ZF_CCHC"/>
    <property type="match status" value="1"/>
</dbReference>
<feature type="compositionally biased region" description="Basic residues" evidence="2">
    <location>
        <begin position="778"/>
        <end position="787"/>
    </location>
</feature>
<proteinExistence type="predicted"/>
<feature type="domain" description="CCHC-type" evidence="3">
    <location>
        <begin position="223"/>
        <end position="238"/>
    </location>
</feature>
<keyword evidence="1" id="KW-0863">Zinc-finger</keyword>
<dbReference type="GO" id="GO:0019899">
    <property type="term" value="F:enzyme binding"/>
    <property type="evidence" value="ECO:0007669"/>
    <property type="project" value="UniProtKB-ARBA"/>
</dbReference>
<dbReference type="WBParaSite" id="PSU_v2.g9741.t1">
    <property type="protein sequence ID" value="PSU_v2.g9741.t1"/>
    <property type="gene ID" value="PSU_v2.g9741"/>
</dbReference>
<evidence type="ECO:0000313" key="5">
    <source>
        <dbReference type="WBParaSite" id="PSU_v2.g9741.t1"/>
    </source>
</evidence>
<dbReference type="PANTHER" id="PTHR33153">
    <property type="entry name" value="MYND-TYPE DOMAIN-CONTAINING PROTEIN"/>
    <property type="match status" value="1"/>
</dbReference>
<dbReference type="InterPro" id="IPR001878">
    <property type="entry name" value="Znf_CCHC"/>
</dbReference>
<feature type="region of interest" description="Disordered" evidence="2">
    <location>
        <begin position="717"/>
        <end position="787"/>
    </location>
</feature>
<protein>
    <submittedName>
        <fullName evidence="5">CCHC-type domain-containing protein</fullName>
    </submittedName>
</protein>
<evidence type="ECO:0000259" key="3">
    <source>
        <dbReference type="PROSITE" id="PS50158"/>
    </source>
</evidence>
<reference evidence="5" key="1">
    <citation type="submission" date="2022-11" db="UniProtKB">
        <authorList>
            <consortium name="WormBaseParasite"/>
        </authorList>
    </citation>
    <scope>IDENTIFICATION</scope>
</reference>
<dbReference type="GO" id="GO:0003676">
    <property type="term" value="F:nucleic acid binding"/>
    <property type="evidence" value="ECO:0007669"/>
    <property type="project" value="InterPro"/>
</dbReference>
<dbReference type="GO" id="GO:0008270">
    <property type="term" value="F:zinc ion binding"/>
    <property type="evidence" value="ECO:0007669"/>
    <property type="project" value="UniProtKB-KW"/>
</dbReference>
<sequence length="787" mass="89857">MQRSTEGSHPELQPQLPLDDIAVANVHSVLLRLSQRLSTLDGVEYEDHTVSDRTRVMKQTISEILRRWDNTLDQHRIQYIHTVFEELETIHANAVVVKRVTPGDGAELSDLVGPQHTSHEVPAENWASYALVRRRQKQMIGGKYRYDGEDGMFKVEVPCSYRCKKCLTNDHAEIECAEQQPTCLKCRRVGHVSGYCQWQLCAWCKQYGHGRQKCQSSLESPACLKCGKTGHDPIACPNSGRNNLYCRICRGPHSMFKCVDYERLGKPCFKHCGYHTFAQHAEVQMDVKALCVTFIDTNCFNGIESSYTVVQDFHFTLLRLCITETVLTPKIGNIQVCDEFFRRVYAIPNGRYMRLCNQVLMSLNRPVQHGNEGRIRQKESVFQRTATLVNILIEVAEPMPDGKGYILPSSMTKAIAKSLHFQKSNAFTKCNVCLTIRLGLLQNRFAPEYVQKAKKFLSEHLEHIKFEKQDYYVRMQHSRSSNSLLSIAHDGMSKDKTKWPHLLQDRPKKLTDTLKMMNSLNLGVVHKISNGTLGDQLHAFWNIDQMAGGTSNTIASQLFDILSNCHYIPPEISIQLDNCAANKNYNMLGAFGLLLLWVPKIQKVYLCMPQVGHTHDDVDRYFGILARVLQKKQVYSPFEMKSLPLYIKDKGKPEEFRNLLDRIKSRAVIIGTDSQEIQLTTEPEGEKLMDFLANPKIWKSWRPSEVELNEFADELELSTSPENPSEKGQKKVSQQPRKKRKACEISNKKSNAAAKTKRSKVQDNLPASQEQSTENVPKRRGRPPKKT</sequence>
<dbReference type="PANTHER" id="PTHR33153:SF3">
    <property type="entry name" value="TRAFFICKING PROTEIN PARTICLE COMPLEX SUBUNIT 11 DOMAIN-CONTAINING PROTEIN"/>
    <property type="match status" value="1"/>
</dbReference>
<feature type="compositionally biased region" description="Polar residues" evidence="2">
    <location>
        <begin position="765"/>
        <end position="775"/>
    </location>
</feature>